<evidence type="ECO:0000313" key="2">
    <source>
        <dbReference type="EMBL" id="ETL94600.1"/>
    </source>
</evidence>
<reference evidence="2" key="1">
    <citation type="submission" date="2013-11" db="EMBL/GenBank/DDBJ databases">
        <title>The Genome Sequence of Phytophthora parasitica CHvinca01.</title>
        <authorList>
            <consortium name="The Broad Institute Genomics Platform"/>
            <person name="Russ C."/>
            <person name="Tyler B."/>
            <person name="Panabieres F."/>
            <person name="Shan W."/>
            <person name="Tripathy S."/>
            <person name="Grunwald N."/>
            <person name="Machado M."/>
            <person name="Johnson C.S."/>
            <person name="Arredondo F."/>
            <person name="Hong C."/>
            <person name="Coffey M."/>
            <person name="Young S.K."/>
            <person name="Zeng Q."/>
            <person name="Gargeya S."/>
            <person name="Fitzgerald M."/>
            <person name="Abouelleil A."/>
            <person name="Alvarado L."/>
            <person name="Chapman S.B."/>
            <person name="Gainer-Dewar J."/>
            <person name="Goldberg J."/>
            <person name="Griggs A."/>
            <person name="Gujja S."/>
            <person name="Hansen M."/>
            <person name="Howarth C."/>
            <person name="Imamovic A."/>
            <person name="Ireland A."/>
            <person name="Larimer J."/>
            <person name="McCowan C."/>
            <person name="Murphy C."/>
            <person name="Pearson M."/>
            <person name="Poon T.W."/>
            <person name="Priest M."/>
            <person name="Roberts A."/>
            <person name="Saif S."/>
            <person name="Shea T."/>
            <person name="Sykes S."/>
            <person name="Wortman J."/>
            <person name="Nusbaum C."/>
            <person name="Birren B."/>
        </authorList>
    </citation>
    <scope>NUCLEOTIDE SEQUENCE [LARGE SCALE GENOMIC DNA]</scope>
    <source>
        <strain evidence="2">CHvinca01</strain>
    </source>
</reference>
<dbReference type="AlphaFoldDB" id="W2LD95"/>
<name>W2LD95_PHYNI</name>
<sequence length="41" mass="4303">SACEAGVILLASYHVMEEVVGLSGDESDTTFVLSKTMRAKG</sequence>
<dbReference type="Proteomes" id="UP000054423">
    <property type="component" value="Unassembled WGS sequence"/>
</dbReference>
<reference evidence="1 3" key="2">
    <citation type="submission" date="2013-11" db="EMBL/GenBank/DDBJ databases">
        <title>The Genome Sequence of Phytophthora parasitica CJ05E6.</title>
        <authorList>
            <consortium name="The Broad Institute Genomics Platform"/>
            <person name="Russ C."/>
            <person name="Tyler B."/>
            <person name="Panabieres F."/>
            <person name="Shan W."/>
            <person name="Tripathy S."/>
            <person name="Grunwald N."/>
            <person name="Machado M."/>
            <person name="Johnson C.S."/>
            <person name="Arredondo F."/>
            <person name="Hong C."/>
            <person name="Coffey M."/>
            <person name="Young S.K."/>
            <person name="Zeng Q."/>
            <person name="Gargeya S."/>
            <person name="Fitzgerald M."/>
            <person name="Abouelleil A."/>
            <person name="Alvarado L."/>
            <person name="Chapman S.B."/>
            <person name="Gainer-Dewar J."/>
            <person name="Goldberg J."/>
            <person name="Griggs A."/>
            <person name="Gujja S."/>
            <person name="Hansen M."/>
            <person name="Howarth C."/>
            <person name="Imamovic A."/>
            <person name="Ireland A."/>
            <person name="Larimer J."/>
            <person name="McCowan C."/>
            <person name="Murphy C."/>
            <person name="Pearson M."/>
            <person name="Poon T.W."/>
            <person name="Priest M."/>
            <person name="Roberts A."/>
            <person name="Saif S."/>
            <person name="Shea T."/>
            <person name="Sykes S."/>
            <person name="Wortman J."/>
            <person name="Nusbaum C."/>
            <person name="Birren B."/>
        </authorList>
    </citation>
    <scope>NUCLEOTIDE SEQUENCE [LARGE SCALE GENOMIC DNA]</scope>
    <source>
        <strain evidence="1 3">CJ05E6</strain>
    </source>
</reference>
<organism evidence="2">
    <name type="scientific">Phytophthora nicotianae</name>
    <name type="common">Potato buckeye rot agent</name>
    <name type="synonym">Phytophthora parasitica</name>
    <dbReference type="NCBI Taxonomy" id="4792"/>
    <lineage>
        <taxon>Eukaryota</taxon>
        <taxon>Sar</taxon>
        <taxon>Stramenopiles</taxon>
        <taxon>Oomycota</taxon>
        <taxon>Peronosporomycetes</taxon>
        <taxon>Peronosporales</taxon>
        <taxon>Peronosporaceae</taxon>
        <taxon>Phytophthora</taxon>
    </lineage>
</organism>
<evidence type="ECO:0000313" key="1">
    <source>
        <dbReference type="EMBL" id="ETL41440.1"/>
    </source>
</evidence>
<gene>
    <name evidence="1" type="ORF">L916_07587</name>
    <name evidence="2" type="ORF">L917_07473</name>
</gene>
<dbReference type="EMBL" id="KI679373">
    <property type="protein sequence ID" value="ETL94600.1"/>
    <property type="molecule type" value="Genomic_DNA"/>
</dbReference>
<dbReference type="Proteomes" id="UP000053864">
    <property type="component" value="Unassembled WGS sequence"/>
</dbReference>
<proteinExistence type="predicted"/>
<protein>
    <submittedName>
        <fullName evidence="2">Uncharacterized protein</fullName>
    </submittedName>
</protein>
<evidence type="ECO:0000313" key="3">
    <source>
        <dbReference type="Proteomes" id="UP000053864"/>
    </source>
</evidence>
<feature type="non-terminal residue" evidence="2">
    <location>
        <position position="1"/>
    </location>
</feature>
<accession>W2LD95</accession>
<dbReference type="EMBL" id="KI672655">
    <property type="protein sequence ID" value="ETL41440.1"/>
    <property type="molecule type" value="Genomic_DNA"/>
</dbReference>